<dbReference type="InterPro" id="IPR039708">
    <property type="entry name" value="MT1774/Rv1733c-like"/>
</dbReference>
<evidence type="ECO:0008006" key="4">
    <source>
        <dbReference type="Google" id="ProtNLM"/>
    </source>
</evidence>
<organism evidence="2 3">
    <name type="scientific">Amycolatopsis carbonis</name>
    <dbReference type="NCBI Taxonomy" id="715471"/>
    <lineage>
        <taxon>Bacteria</taxon>
        <taxon>Bacillati</taxon>
        <taxon>Actinomycetota</taxon>
        <taxon>Actinomycetes</taxon>
        <taxon>Pseudonocardiales</taxon>
        <taxon>Pseudonocardiaceae</taxon>
        <taxon>Amycolatopsis</taxon>
    </lineage>
</organism>
<sequence length="199" mass="21518">MTRSADWFKRMRHALFPRGGVVVRPSDRFQAAVLAAFVVFALLAVPFAGVVGSETAAQRGKQATEEAASRHRVEATLLVDGPPQHAVGPDGVPSGAQPRDARWRLPDGGFRVAQVDADPETKAGDLVVVWLDRAGDPVPPPLDPRTASVEGAMTGFGAWAGFCALLSLLYGALVLGLDRRRLRLWQREWTLELDGKTRS</sequence>
<keyword evidence="1" id="KW-0812">Transmembrane</keyword>
<dbReference type="KEGG" id="acab:QRX50_28430"/>
<dbReference type="PANTHER" id="PTHR42305">
    <property type="entry name" value="MEMBRANE PROTEIN RV1733C-RELATED"/>
    <property type="match status" value="1"/>
</dbReference>
<evidence type="ECO:0000256" key="1">
    <source>
        <dbReference type="SAM" id="Phobius"/>
    </source>
</evidence>
<keyword evidence="1" id="KW-1133">Transmembrane helix</keyword>
<dbReference type="AlphaFoldDB" id="A0A9Y2I9A0"/>
<feature type="transmembrane region" description="Helical" evidence="1">
    <location>
        <begin position="156"/>
        <end position="177"/>
    </location>
</feature>
<gene>
    <name evidence="2" type="ORF">QRX50_28430</name>
</gene>
<dbReference type="RefSeq" id="WP_285966209.1">
    <property type="nucleotide sequence ID" value="NZ_CP127294.1"/>
</dbReference>
<dbReference type="Proteomes" id="UP001236014">
    <property type="component" value="Chromosome"/>
</dbReference>
<keyword evidence="3" id="KW-1185">Reference proteome</keyword>
<dbReference type="PANTHER" id="PTHR42305:SF1">
    <property type="entry name" value="MEMBRANE PROTEIN RV1733C-RELATED"/>
    <property type="match status" value="1"/>
</dbReference>
<evidence type="ECO:0000313" key="3">
    <source>
        <dbReference type="Proteomes" id="UP001236014"/>
    </source>
</evidence>
<reference evidence="2 3" key="1">
    <citation type="submission" date="2023-06" db="EMBL/GenBank/DDBJ databases">
        <authorList>
            <person name="Oyuntsetseg B."/>
            <person name="Kim S.B."/>
        </authorList>
    </citation>
    <scope>NUCLEOTIDE SEQUENCE [LARGE SCALE GENOMIC DNA]</scope>
    <source>
        <strain evidence="2 3">2-15</strain>
    </source>
</reference>
<keyword evidence="1" id="KW-0472">Membrane</keyword>
<proteinExistence type="predicted"/>
<dbReference type="EMBL" id="CP127294">
    <property type="protein sequence ID" value="WIX75437.1"/>
    <property type="molecule type" value="Genomic_DNA"/>
</dbReference>
<protein>
    <recommendedName>
        <fullName evidence="4">Transmembrane protein</fullName>
    </recommendedName>
</protein>
<evidence type="ECO:0000313" key="2">
    <source>
        <dbReference type="EMBL" id="WIX75437.1"/>
    </source>
</evidence>
<name>A0A9Y2I9A0_9PSEU</name>
<accession>A0A9Y2I9A0</accession>